<dbReference type="STRING" id="1448320.A0A319DVV3"/>
<name>A0A319DVV3_9EURO</name>
<dbReference type="AlphaFoldDB" id="A0A319DVV3"/>
<evidence type="ECO:0000313" key="3">
    <source>
        <dbReference type="Proteomes" id="UP000247810"/>
    </source>
</evidence>
<evidence type="ECO:0000256" key="1">
    <source>
        <dbReference type="SAM" id="SignalP"/>
    </source>
</evidence>
<feature type="chain" id="PRO_5016390750" evidence="1">
    <location>
        <begin position="23"/>
        <end position="489"/>
    </location>
</feature>
<keyword evidence="3" id="KW-1185">Reference proteome</keyword>
<keyword evidence="1" id="KW-0732">Signal</keyword>
<evidence type="ECO:0000313" key="2">
    <source>
        <dbReference type="EMBL" id="PYH92288.1"/>
    </source>
</evidence>
<dbReference type="InterPro" id="IPR050464">
    <property type="entry name" value="Zeta_carotene_desat/Oxidored"/>
</dbReference>
<reference evidence="2 3" key="1">
    <citation type="submission" date="2018-02" db="EMBL/GenBank/DDBJ databases">
        <title>The genomes of Aspergillus section Nigri reveals drivers in fungal speciation.</title>
        <authorList>
            <consortium name="DOE Joint Genome Institute"/>
            <person name="Vesth T.C."/>
            <person name="Nybo J."/>
            <person name="Theobald S."/>
            <person name="Brandl J."/>
            <person name="Frisvad J.C."/>
            <person name="Nielsen K.F."/>
            <person name="Lyhne E.K."/>
            <person name="Kogle M.E."/>
            <person name="Kuo A."/>
            <person name="Riley R."/>
            <person name="Clum A."/>
            <person name="Nolan M."/>
            <person name="Lipzen A."/>
            <person name="Salamov A."/>
            <person name="Henrissat B."/>
            <person name="Wiebenga A."/>
            <person name="De vries R.P."/>
            <person name="Grigoriev I.V."/>
            <person name="Mortensen U.H."/>
            <person name="Andersen M.R."/>
            <person name="Baker S.E."/>
        </authorList>
    </citation>
    <scope>NUCLEOTIDE SEQUENCE [LARGE SCALE GENOMIC DNA]</scope>
    <source>
        <strain evidence="2 3">CBS 707.79</strain>
    </source>
</reference>
<dbReference type="Pfam" id="PF13450">
    <property type="entry name" value="NAD_binding_8"/>
    <property type="match status" value="1"/>
</dbReference>
<dbReference type="PANTHER" id="PTHR42923:SF26">
    <property type="entry name" value="FMN REDUCTASE LOT6, PUTATIVE (AFU_ORTHOLOGUE AFUA_7G06600)-RELATED"/>
    <property type="match status" value="1"/>
</dbReference>
<dbReference type="SUPFAM" id="SSF51905">
    <property type="entry name" value="FAD/NAD(P)-binding domain"/>
    <property type="match status" value="1"/>
</dbReference>
<gene>
    <name evidence="2" type="ORF">BO71DRAFT_357759</name>
</gene>
<dbReference type="GO" id="GO:0016491">
    <property type="term" value="F:oxidoreductase activity"/>
    <property type="evidence" value="ECO:0007669"/>
    <property type="project" value="TreeGrafter"/>
</dbReference>
<proteinExistence type="predicted"/>
<dbReference type="Gene3D" id="3.50.50.60">
    <property type="entry name" value="FAD/NAD(P)-binding domain"/>
    <property type="match status" value="1"/>
</dbReference>
<protein>
    <submittedName>
        <fullName evidence="2">Fumarate reductase/succinate dehydrogenase</fullName>
    </submittedName>
</protein>
<dbReference type="InterPro" id="IPR036188">
    <property type="entry name" value="FAD/NAD-bd_sf"/>
</dbReference>
<dbReference type="Gene3D" id="3.30.70.1990">
    <property type="match status" value="1"/>
</dbReference>
<dbReference type="PANTHER" id="PTHR42923">
    <property type="entry name" value="PROTOPORPHYRINOGEN OXIDASE"/>
    <property type="match status" value="1"/>
</dbReference>
<dbReference type="EMBL" id="KZ825921">
    <property type="protein sequence ID" value="PYH92288.1"/>
    <property type="molecule type" value="Genomic_DNA"/>
</dbReference>
<feature type="signal peptide" evidence="1">
    <location>
        <begin position="1"/>
        <end position="22"/>
    </location>
</feature>
<dbReference type="OrthoDB" id="68575at2759"/>
<dbReference type="VEuPathDB" id="FungiDB:BO71DRAFT_357759"/>
<dbReference type="Gene3D" id="1.10.405.20">
    <property type="match status" value="1"/>
</dbReference>
<sequence length="489" mass="52688">MSFSRALFTALVATAGTAAAAAVSNASTFEARFPQAAVQSVDVAIIGGGGSGANAAVHLHDAGLSLLLVEKQDRLGGMVNSWTNPATGKNIDYGVAAYTNYTGTVEFFDRLGVPYKEMSLEVAYNTTAYADFTTGRTINYLAPSTAAELAALATFYSVSSEYQDLFLPSYANWPAPEDIPEDLLMPFRDFAIKYDLNATIFLIWGGIGTGLADMLDAPTLYVMQTFGPQTAAAFLGTDPEYVPSSGRNQDIYDAAAKVLGDSVLLNSVVVDSIRKPDNEGVELLVQNQRNGTFTIILAERLVMAIEPTAPNVAPFHLDRNESAVFSQGTWSVVDTGIVSHPSLPVDGLIYNLPASAADGNGFALPEPPFVDYFEYLGDGLWQVIVVGWLGFTEQAAKDLANEAIQRLAAAGTFPATNGTQMTIHAWSNHGAMDMRTTADNLESGFIQRQYALQGHRSTYWTGAAFSNQLSNYLWAYNLEYLVPLVRDSF</sequence>
<dbReference type="Proteomes" id="UP000247810">
    <property type="component" value="Unassembled WGS sequence"/>
</dbReference>
<accession>A0A319DVV3</accession>
<organism evidence="2 3">
    <name type="scientific">Aspergillus ellipticus CBS 707.79</name>
    <dbReference type="NCBI Taxonomy" id="1448320"/>
    <lineage>
        <taxon>Eukaryota</taxon>
        <taxon>Fungi</taxon>
        <taxon>Dikarya</taxon>
        <taxon>Ascomycota</taxon>
        <taxon>Pezizomycotina</taxon>
        <taxon>Eurotiomycetes</taxon>
        <taxon>Eurotiomycetidae</taxon>
        <taxon>Eurotiales</taxon>
        <taxon>Aspergillaceae</taxon>
        <taxon>Aspergillus</taxon>
        <taxon>Aspergillus subgen. Circumdati</taxon>
    </lineage>
</organism>